<sequence>MNNTKYLVLHSYKSKKEGEITLNIGDLVFITKDLKKGLCYGKNLGNNKNGIFPRRIVEQYDENWVMNVPLSQPILKGSLTKRRSKFQSWKKRYIQLYPRSLSWSKKINTEPIGLVLLKDCRKLVKIKHRKKTKHPLFFLQSQKKSWEFKCKSESDREVWVSTLMKQIKTLTNIANNSIPQRFIMGAKIVFEKNIMAEKNKKEKE</sequence>
<dbReference type="Pfam" id="PF07653">
    <property type="entry name" value="SH3_2"/>
    <property type="match status" value="1"/>
</dbReference>
<dbReference type="PROSITE" id="PS50002">
    <property type="entry name" value="SH3"/>
    <property type="match status" value="1"/>
</dbReference>
<dbReference type="SUPFAM" id="SSF50729">
    <property type="entry name" value="PH domain-like"/>
    <property type="match status" value="1"/>
</dbReference>
<evidence type="ECO:0000256" key="1">
    <source>
        <dbReference type="ARBA" id="ARBA00022443"/>
    </source>
</evidence>
<feature type="domain" description="PH" evidence="4">
    <location>
        <begin position="72"/>
        <end position="168"/>
    </location>
</feature>
<proteinExistence type="predicted"/>
<dbReference type="PROSITE" id="PS50003">
    <property type="entry name" value="PH_DOMAIN"/>
    <property type="match status" value="1"/>
</dbReference>
<dbReference type="Proteomes" id="UP001146793">
    <property type="component" value="Unassembled WGS sequence"/>
</dbReference>
<dbReference type="Gene3D" id="2.30.29.30">
    <property type="entry name" value="Pleckstrin-homology domain (PH domain)/Phosphotyrosine-binding domain (PTB)"/>
    <property type="match status" value="1"/>
</dbReference>
<protein>
    <submittedName>
        <fullName evidence="5">Dual adapter for phosphotyrosine and 3-phosphotyrosine and 3-phosphoinositide</fullName>
    </submittedName>
</protein>
<dbReference type="InterPro" id="IPR051707">
    <property type="entry name" value="PI-Interact_SigTrans_Reg"/>
</dbReference>
<gene>
    <name evidence="5" type="ORF">M0812_12733</name>
</gene>
<evidence type="ECO:0000259" key="3">
    <source>
        <dbReference type="PROSITE" id="PS50002"/>
    </source>
</evidence>
<evidence type="ECO:0000259" key="4">
    <source>
        <dbReference type="PROSITE" id="PS50003"/>
    </source>
</evidence>
<evidence type="ECO:0000313" key="5">
    <source>
        <dbReference type="EMBL" id="KAJ3442979.1"/>
    </source>
</evidence>
<name>A0AAV7ZLX1_9EUKA</name>
<dbReference type="PANTHER" id="PTHR14336">
    <property type="entry name" value="TANDEM PH DOMAIN CONTAINING PROTEIN"/>
    <property type="match status" value="1"/>
</dbReference>
<dbReference type="EMBL" id="JANTQA010000026">
    <property type="protein sequence ID" value="KAJ3442979.1"/>
    <property type="molecule type" value="Genomic_DNA"/>
</dbReference>
<dbReference type="InterPro" id="IPR001849">
    <property type="entry name" value="PH_domain"/>
</dbReference>
<dbReference type="Gene3D" id="2.30.30.40">
    <property type="entry name" value="SH3 Domains"/>
    <property type="match status" value="1"/>
</dbReference>
<dbReference type="InterPro" id="IPR011993">
    <property type="entry name" value="PH-like_dom_sf"/>
</dbReference>
<organism evidence="5 6">
    <name type="scientific">Anaeramoeba flamelloides</name>
    <dbReference type="NCBI Taxonomy" id="1746091"/>
    <lineage>
        <taxon>Eukaryota</taxon>
        <taxon>Metamonada</taxon>
        <taxon>Anaeramoebidae</taxon>
        <taxon>Anaeramoeba</taxon>
    </lineage>
</organism>
<dbReference type="InterPro" id="IPR001452">
    <property type="entry name" value="SH3_domain"/>
</dbReference>
<dbReference type="AlphaFoldDB" id="A0AAV7ZLX1"/>
<accession>A0AAV7ZLX1</accession>
<dbReference type="Pfam" id="PF00169">
    <property type="entry name" value="PH"/>
    <property type="match status" value="1"/>
</dbReference>
<comment type="caution">
    <text evidence="5">The sequence shown here is derived from an EMBL/GenBank/DDBJ whole genome shotgun (WGS) entry which is preliminary data.</text>
</comment>
<dbReference type="CDD" id="cd00821">
    <property type="entry name" value="PH"/>
    <property type="match status" value="1"/>
</dbReference>
<evidence type="ECO:0000313" key="6">
    <source>
        <dbReference type="Proteomes" id="UP001146793"/>
    </source>
</evidence>
<feature type="domain" description="SH3" evidence="3">
    <location>
        <begin position="1"/>
        <end position="62"/>
    </location>
</feature>
<dbReference type="SUPFAM" id="SSF50044">
    <property type="entry name" value="SH3-domain"/>
    <property type="match status" value="1"/>
</dbReference>
<dbReference type="SMART" id="SM00326">
    <property type="entry name" value="SH3"/>
    <property type="match status" value="1"/>
</dbReference>
<dbReference type="InterPro" id="IPR036028">
    <property type="entry name" value="SH3-like_dom_sf"/>
</dbReference>
<evidence type="ECO:0000256" key="2">
    <source>
        <dbReference type="PROSITE-ProRule" id="PRU00192"/>
    </source>
</evidence>
<reference evidence="5" key="1">
    <citation type="submission" date="2022-08" db="EMBL/GenBank/DDBJ databases">
        <title>Novel sulphate-reducing endosymbionts in the free-living metamonad Anaeramoeba.</title>
        <authorList>
            <person name="Jerlstrom-Hultqvist J."/>
            <person name="Cepicka I."/>
            <person name="Gallot-Lavallee L."/>
            <person name="Salas-Leiva D."/>
            <person name="Curtis B.A."/>
            <person name="Zahonova K."/>
            <person name="Pipaliya S."/>
            <person name="Dacks J."/>
            <person name="Roger A.J."/>
        </authorList>
    </citation>
    <scope>NUCLEOTIDE SEQUENCE</scope>
    <source>
        <strain evidence="5">Busselton2</strain>
    </source>
</reference>
<keyword evidence="1 2" id="KW-0728">SH3 domain</keyword>
<dbReference type="SMART" id="SM00233">
    <property type="entry name" value="PH"/>
    <property type="match status" value="1"/>
</dbReference>